<keyword evidence="2" id="KW-1133">Transmembrane helix</keyword>
<proteinExistence type="predicted"/>
<feature type="compositionally biased region" description="Basic residues" evidence="1">
    <location>
        <begin position="124"/>
        <end position="136"/>
    </location>
</feature>
<sequence length="136" mass="14744">MSSKMDIDWKSLIIGAAVTAGLIILAAHTYDWLFLFSAIGLIYVGYTAKNIKYGIILGALAATPIVVLAFQGTFGEFSGFFSTPTGTVSLVLIILLVGAFIGFVGAWAKRSREKALKEQEKKQKIGKNKNKNKNNN</sequence>
<evidence type="ECO:0000256" key="1">
    <source>
        <dbReference type="SAM" id="MobiDB-lite"/>
    </source>
</evidence>
<gene>
    <name evidence="3" type="ORF">sm9_0512</name>
</gene>
<evidence type="ECO:0000313" key="4">
    <source>
        <dbReference type="Proteomes" id="UP000067738"/>
    </source>
</evidence>
<keyword evidence="4" id="KW-1185">Reference proteome</keyword>
<dbReference type="AlphaFoldDB" id="A0A0U3E2S3"/>
<reference evidence="3 4" key="1">
    <citation type="submission" date="2015-04" db="EMBL/GenBank/DDBJ databases">
        <title>The complete genome sequence of the rumen methanogen Methanobrevibacter millerae SM9.</title>
        <authorList>
            <person name="Leahy S.C."/>
            <person name="Kelly W.J."/>
            <person name="Pacheco D.M."/>
            <person name="Li D."/>
            <person name="Altermann E."/>
            <person name="Attwood G.T."/>
        </authorList>
    </citation>
    <scope>NUCLEOTIDE SEQUENCE [LARGE SCALE GENOMIC DNA]</scope>
    <source>
        <strain evidence="3 4">SM9</strain>
    </source>
</reference>
<dbReference type="RefSeq" id="WP_058738640.1">
    <property type="nucleotide sequence ID" value="NZ_CP011266.1"/>
</dbReference>
<accession>A0A0U3E2S3</accession>
<dbReference type="PATRIC" id="fig|230361.4.peg.535"/>
<dbReference type="Proteomes" id="UP000067738">
    <property type="component" value="Chromosome"/>
</dbReference>
<organism evidence="3 4">
    <name type="scientific">Methanobrevibacter millerae</name>
    <dbReference type="NCBI Taxonomy" id="230361"/>
    <lineage>
        <taxon>Archaea</taxon>
        <taxon>Methanobacteriati</taxon>
        <taxon>Methanobacteriota</taxon>
        <taxon>Methanomada group</taxon>
        <taxon>Methanobacteria</taxon>
        <taxon>Methanobacteriales</taxon>
        <taxon>Methanobacteriaceae</taxon>
        <taxon>Methanobrevibacter</taxon>
    </lineage>
</organism>
<feature type="region of interest" description="Disordered" evidence="1">
    <location>
        <begin position="117"/>
        <end position="136"/>
    </location>
</feature>
<dbReference type="GeneID" id="26735489"/>
<dbReference type="OrthoDB" id="76617at2157"/>
<dbReference type="EMBL" id="CP011266">
    <property type="protein sequence ID" value="ALT68311.1"/>
    <property type="molecule type" value="Genomic_DNA"/>
</dbReference>
<name>A0A0U3E2S3_9EURY</name>
<feature type="transmembrane region" description="Helical" evidence="2">
    <location>
        <begin position="55"/>
        <end position="74"/>
    </location>
</feature>
<evidence type="ECO:0000313" key="3">
    <source>
        <dbReference type="EMBL" id="ALT68311.1"/>
    </source>
</evidence>
<dbReference type="KEGG" id="mmil:sm9_0512"/>
<keyword evidence="2" id="KW-0472">Membrane</keyword>
<protein>
    <recommendedName>
        <fullName evidence="5">Integral membrane protein</fullName>
    </recommendedName>
</protein>
<feature type="transmembrane region" description="Helical" evidence="2">
    <location>
        <begin position="7"/>
        <end position="26"/>
    </location>
</feature>
<keyword evidence="2" id="KW-0812">Transmembrane</keyword>
<feature type="transmembrane region" description="Helical" evidence="2">
    <location>
        <begin position="86"/>
        <end position="108"/>
    </location>
</feature>
<evidence type="ECO:0000256" key="2">
    <source>
        <dbReference type="SAM" id="Phobius"/>
    </source>
</evidence>
<evidence type="ECO:0008006" key="5">
    <source>
        <dbReference type="Google" id="ProtNLM"/>
    </source>
</evidence>